<dbReference type="VEuPathDB" id="FungiDB:Z517_09408"/>
<dbReference type="HOGENOM" id="CLU_1120213_0_0_1"/>
<dbReference type="EMBL" id="KN846974">
    <property type="protein sequence ID" value="KIW76964.1"/>
    <property type="molecule type" value="Genomic_DNA"/>
</dbReference>
<keyword evidence="3" id="KW-1185">Reference proteome</keyword>
<dbReference type="Proteomes" id="UP000053029">
    <property type="component" value="Unassembled WGS sequence"/>
</dbReference>
<name>A0A0D2GXB9_9EURO</name>
<dbReference type="GeneID" id="25308898"/>
<dbReference type="RefSeq" id="XP_013280772.1">
    <property type="nucleotide sequence ID" value="XM_013425318.1"/>
</dbReference>
<evidence type="ECO:0000313" key="2">
    <source>
        <dbReference type="EMBL" id="KIW76964.1"/>
    </source>
</evidence>
<evidence type="ECO:0000313" key="3">
    <source>
        <dbReference type="Proteomes" id="UP000053029"/>
    </source>
</evidence>
<protein>
    <submittedName>
        <fullName evidence="2">Uncharacterized protein</fullName>
    </submittedName>
</protein>
<evidence type="ECO:0000256" key="1">
    <source>
        <dbReference type="SAM" id="MobiDB-lite"/>
    </source>
</evidence>
<proteinExistence type="predicted"/>
<sequence length="248" mass="27724">MQPAQISISVSAETGHTSTTPATRKPLLMKPTRGSAGSWRACRHGGAPYPSRCLADLHVTAQGRQRRVLISGFSLSIRCIRSRSWSTLSAIPSRHPGSPCSGILTRRRTIIVLREQRVLKLFSDDEFLEGVDYIQEASDEHADDSIKWVPGMYLRLLALPLLWITPCFVSPTKAPSSRIWSTHFPSDRKLWQDAADLEAREGDDISSVNDVLDLVKRDSLRRLHSLALVRCSAGHQNEEIEDALEELF</sequence>
<organism evidence="2 3">
    <name type="scientific">Fonsecaea pedrosoi CBS 271.37</name>
    <dbReference type="NCBI Taxonomy" id="1442368"/>
    <lineage>
        <taxon>Eukaryota</taxon>
        <taxon>Fungi</taxon>
        <taxon>Dikarya</taxon>
        <taxon>Ascomycota</taxon>
        <taxon>Pezizomycotina</taxon>
        <taxon>Eurotiomycetes</taxon>
        <taxon>Chaetothyriomycetidae</taxon>
        <taxon>Chaetothyriales</taxon>
        <taxon>Herpotrichiellaceae</taxon>
        <taxon>Fonsecaea</taxon>
    </lineage>
</organism>
<accession>A0A0D2GXB9</accession>
<dbReference type="AlphaFoldDB" id="A0A0D2GXB9"/>
<feature type="region of interest" description="Disordered" evidence="1">
    <location>
        <begin position="1"/>
        <end position="35"/>
    </location>
</feature>
<feature type="compositionally biased region" description="Polar residues" evidence="1">
    <location>
        <begin position="1"/>
        <end position="22"/>
    </location>
</feature>
<reference evidence="2 3" key="1">
    <citation type="submission" date="2015-01" db="EMBL/GenBank/DDBJ databases">
        <title>The Genome Sequence of Fonsecaea pedrosoi CBS 271.37.</title>
        <authorList>
            <consortium name="The Broad Institute Genomics Platform"/>
            <person name="Cuomo C."/>
            <person name="de Hoog S."/>
            <person name="Gorbushina A."/>
            <person name="Stielow B."/>
            <person name="Teixiera M."/>
            <person name="Abouelleil A."/>
            <person name="Chapman S.B."/>
            <person name="Priest M."/>
            <person name="Young S.K."/>
            <person name="Wortman J."/>
            <person name="Nusbaum C."/>
            <person name="Birren B."/>
        </authorList>
    </citation>
    <scope>NUCLEOTIDE SEQUENCE [LARGE SCALE GENOMIC DNA]</scope>
    <source>
        <strain evidence="2 3">CBS 271.37</strain>
    </source>
</reference>
<gene>
    <name evidence="2" type="ORF">Z517_09408</name>
</gene>